<evidence type="ECO:0000313" key="2">
    <source>
        <dbReference type="EMBL" id="GFA36087.1"/>
    </source>
</evidence>
<dbReference type="SUPFAM" id="SSF56672">
    <property type="entry name" value="DNA/RNA polymerases"/>
    <property type="match status" value="2"/>
</dbReference>
<name>A0A699JGB8_TANCI</name>
<feature type="non-terminal residue" evidence="2">
    <location>
        <position position="601"/>
    </location>
</feature>
<gene>
    <name evidence="2" type="ORF">Tci_608059</name>
</gene>
<sequence>IQVAQKKFKKDFENADSSLRVKLIPLKIKIAGKSSFVDPFKYPDDSDMPELEDIVYSDDEEDVGAEADLSKLETNIPVSYIPTIKVYKDHLVNQIIGDLNSASQTRSMTRMVKEQAGLHQINNEDFHTCMFACFVSQEEPKKVHQALKDLSWIEAMNKKDERGIVIMNKARLVAQGHTQEEGIDYDKVFAPVASIEAIRLFLAYASFMGFMVYQMDVKSTFLYETIKEEVYVCQRLGFEDPDYPDKVYKVVKALYGLHQAPRAWYETLATYLLENGFQKGKIDQTLFIKNQKGDILLVHVYVDDIIFRFTNKELCKAFERLMKDKFQMNIKSASTPIGTEKPLLKDPNGEDVDVYIYSDYSGTSLDRKSTAEGCQFLGYGLISWQCKKQTVVATLSTEAKYVAAASCYAQVLWIQNQLLDYGSIFNDDPSLPPPTQGNYFPDVRKELKICEAKNDKSLIDEPPKVELKDLPHHLEYAFLEGDDKLPIIIAKDLSVEEKAALIKVLKLHKQAIAWKLFDIKGINPEFYTHKILMEDDFEPAVQHQIRVNLKIHDVIKKEVLKLLDAGLIYHISDSPWVSPVHCIPKKGGFTVVENEENELIP</sequence>
<reference evidence="2" key="1">
    <citation type="journal article" date="2019" name="Sci. Rep.">
        <title>Draft genome of Tanacetum cinerariifolium, the natural source of mosquito coil.</title>
        <authorList>
            <person name="Yamashiro T."/>
            <person name="Shiraishi A."/>
            <person name="Satake H."/>
            <person name="Nakayama K."/>
        </authorList>
    </citation>
    <scope>NUCLEOTIDE SEQUENCE</scope>
</reference>
<dbReference type="PANTHER" id="PTHR11439">
    <property type="entry name" value="GAG-POL-RELATED RETROTRANSPOSON"/>
    <property type="match status" value="1"/>
</dbReference>
<dbReference type="InterPro" id="IPR013103">
    <property type="entry name" value="RVT_2"/>
</dbReference>
<dbReference type="EMBL" id="BKCJ010410849">
    <property type="protein sequence ID" value="GFA36087.1"/>
    <property type="molecule type" value="Genomic_DNA"/>
</dbReference>
<proteinExistence type="predicted"/>
<organism evidence="2">
    <name type="scientific">Tanacetum cinerariifolium</name>
    <name type="common">Dalmatian daisy</name>
    <name type="synonym">Chrysanthemum cinerariifolium</name>
    <dbReference type="NCBI Taxonomy" id="118510"/>
    <lineage>
        <taxon>Eukaryota</taxon>
        <taxon>Viridiplantae</taxon>
        <taxon>Streptophyta</taxon>
        <taxon>Embryophyta</taxon>
        <taxon>Tracheophyta</taxon>
        <taxon>Spermatophyta</taxon>
        <taxon>Magnoliopsida</taxon>
        <taxon>eudicotyledons</taxon>
        <taxon>Gunneridae</taxon>
        <taxon>Pentapetalae</taxon>
        <taxon>asterids</taxon>
        <taxon>campanulids</taxon>
        <taxon>Asterales</taxon>
        <taxon>Asteraceae</taxon>
        <taxon>Asteroideae</taxon>
        <taxon>Anthemideae</taxon>
        <taxon>Anthemidinae</taxon>
        <taxon>Tanacetum</taxon>
    </lineage>
</organism>
<protein>
    <submittedName>
        <fullName evidence="2">Putative ribonuclease H-like domain-containing protein</fullName>
    </submittedName>
</protein>
<dbReference type="Pfam" id="PF07727">
    <property type="entry name" value="RVT_2"/>
    <property type="match status" value="1"/>
</dbReference>
<feature type="non-terminal residue" evidence="2">
    <location>
        <position position="1"/>
    </location>
</feature>
<dbReference type="PANTHER" id="PTHR11439:SF495">
    <property type="entry name" value="REVERSE TRANSCRIPTASE, RNA-DEPENDENT DNA POLYMERASE-RELATED"/>
    <property type="match status" value="1"/>
</dbReference>
<dbReference type="Gene3D" id="3.10.10.10">
    <property type="entry name" value="HIV Type 1 Reverse Transcriptase, subunit A, domain 1"/>
    <property type="match status" value="1"/>
</dbReference>
<dbReference type="CDD" id="cd09272">
    <property type="entry name" value="RNase_HI_RT_Ty1"/>
    <property type="match status" value="1"/>
</dbReference>
<accession>A0A699JGB8</accession>
<feature type="domain" description="Reverse transcriptase Ty1/copia-type" evidence="1">
    <location>
        <begin position="150"/>
        <end position="329"/>
    </location>
</feature>
<dbReference type="AlphaFoldDB" id="A0A699JGB8"/>
<comment type="caution">
    <text evidence="2">The sequence shown here is derived from an EMBL/GenBank/DDBJ whole genome shotgun (WGS) entry which is preliminary data.</text>
</comment>
<dbReference type="InterPro" id="IPR043502">
    <property type="entry name" value="DNA/RNA_pol_sf"/>
</dbReference>
<evidence type="ECO:0000259" key="1">
    <source>
        <dbReference type="Pfam" id="PF07727"/>
    </source>
</evidence>